<evidence type="ECO:0000256" key="1">
    <source>
        <dbReference type="SAM" id="Phobius"/>
    </source>
</evidence>
<keyword evidence="1" id="KW-1133">Transmembrane helix</keyword>
<reference evidence="2 3" key="1">
    <citation type="submission" date="2024-05" db="EMBL/GenBank/DDBJ databases">
        <title>Genome sequencing and assembly of Indian major carp, Cirrhinus mrigala (Hamilton, 1822).</title>
        <authorList>
            <person name="Mohindra V."/>
            <person name="Chowdhury L.M."/>
            <person name="Lal K."/>
            <person name="Jena J.K."/>
        </authorList>
    </citation>
    <scope>NUCLEOTIDE SEQUENCE [LARGE SCALE GENOMIC DNA]</scope>
    <source>
        <strain evidence="2">CM1030</strain>
        <tissue evidence="2">Blood</tissue>
    </source>
</reference>
<feature type="non-terminal residue" evidence="2">
    <location>
        <position position="1"/>
    </location>
</feature>
<keyword evidence="1" id="KW-0472">Membrane</keyword>
<keyword evidence="3" id="KW-1185">Reference proteome</keyword>
<sequence length="123" mass="13043">QLCLGSSPPPTGSALVGHRSTIGMDFWAFGCSFPLALPLSLLAPTQAPPLSWILIIAWFLQLCSSAWVSTSTYSTSVGHLPGPWLLLRSVLLWVTSLLAVSWLTVGCGPPSVPPWFISTSAPP</sequence>
<protein>
    <submittedName>
        <fullName evidence="2">Uncharacterized protein</fullName>
    </submittedName>
</protein>
<keyword evidence="1" id="KW-0812">Transmembrane</keyword>
<evidence type="ECO:0000313" key="2">
    <source>
        <dbReference type="EMBL" id="KAL0177117.1"/>
    </source>
</evidence>
<proteinExistence type="predicted"/>
<name>A0ABD0PTJ4_CIRMR</name>
<accession>A0ABD0PTJ4</accession>
<comment type="caution">
    <text evidence="2">The sequence shown here is derived from an EMBL/GenBank/DDBJ whole genome shotgun (WGS) entry which is preliminary data.</text>
</comment>
<organism evidence="2 3">
    <name type="scientific">Cirrhinus mrigala</name>
    <name type="common">Mrigala</name>
    <dbReference type="NCBI Taxonomy" id="683832"/>
    <lineage>
        <taxon>Eukaryota</taxon>
        <taxon>Metazoa</taxon>
        <taxon>Chordata</taxon>
        <taxon>Craniata</taxon>
        <taxon>Vertebrata</taxon>
        <taxon>Euteleostomi</taxon>
        <taxon>Actinopterygii</taxon>
        <taxon>Neopterygii</taxon>
        <taxon>Teleostei</taxon>
        <taxon>Ostariophysi</taxon>
        <taxon>Cypriniformes</taxon>
        <taxon>Cyprinidae</taxon>
        <taxon>Labeoninae</taxon>
        <taxon>Labeonini</taxon>
        <taxon>Cirrhinus</taxon>
    </lineage>
</organism>
<dbReference type="AlphaFoldDB" id="A0ABD0PTJ4"/>
<gene>
    <name evidence="2" type="ORF">M9458_026011</name>
</gene>
<feature type="transmembrane region" description="Helical" evidence="1">
    <location>
        <begin position="85"/>
        <end position="105"/>
    </location>
</feature>
<feature type="transmembrane region" description="Helical" evidence="1">
    <location>
        <begin position="50"/>
        <end position="73"/>
    </location>
</feature>
<dbReference type="Proteomes" id="UP001529510">
    <property type="component" value="Unassembled WGS sequence"/>
</dbReference>
<evidence type="ECO:0000313" key="3">
    <source>
        <dbReference type="Proteomes" id="UP001529510"/>
    </source>
</evidence>
<dbReference type="EMBL" id="JAMKFB020000013">
    <property type="protein sequence ID" value="KAL0177117.1"/>
    <property type="molecule type" value="Genomic_DNA"/>
</dbReference>